<dbReference type="RefSeq" id="WP_346183958.1">
    <property type="nucleotide sequence ID" value="NZ_BAABCE010000011.1"/>
</dbReference>
<reference evidence="5" key="1">
    <citation type="journal article" date="2019" name="Int. J. Syst. Evol. Microbiol.">
        <title>The Global Catalogue of Microorganisms (GCM) 10K type strain sequencing project: providing services to taxonomists for standard genome sequencing and annotation.</title>
        <authorList>
            <consortium name="The Broad Institute Genomics Platform"/>
            <consortium name="The Broad Institute Genome Sequencing Center for Infectious Disease"/>
            <person name="Wu L."/>
            <person name="Ma J."/>
        </authorList>
    </citation>
    <scope>NUCLEOTIDE SEQUENCE [LARGE SCALE GENOMIC DNA]</scope>
    <source>
        <strain evidence="5">JCM 17656</strain>
    </source>
</reference>
<dbReference type="SUPFAM" id="SSF50494">
    <property type="entry name" value="Trypsin-like serine proteases"/>
    <property type="match status" value="1"/>
</dbReference>
<dbReference type="InterPro" id="IPR007111">
    <property type="entry name" value="NACHT_NTPase"/>
</dbReference>
<dbReference type="Gene3D" id="3.40.50.300">
    <property type="entry name" value="P-loop containing nucleotide triphosphate hydrolases"/>
    <property type="match status" value="1"/>
</dbReference>
<dbReference type="InterPro" id="IPR027417">
    <property type="entry name" value="P-loop_NTPase"/>
</dbReference>
<evidence type="ECO:0000313" key="4">
    <source>
        <dbReference type="EMBL" id="GAA3565872.1"/>
    </source>
</evidence>
<comment type="caution">
    <text evidence="4">The sequence shown here is derived from an EMBL/GenBank/DDBJ whole genome shotgun (WGS) entry which is preliminary data.</text>
</comment>
<evidence type="ECO:0000256" key="2">
    <source>
        <dbReference type="ARBA" id="ARBA00022840"/>
    </source>
</evidence>
<evidence type="ECO:0000313" key="5">
    <source>
        <dbReference type="Proteomes" id="UP001500707"/>
    </source>
</evidence>
<name>A0ABP6XE92_9ACTN</name>
<accession>A0ABP6XE92</accession>
<feature type="domain" description="NACHT" evidence="3">
    <location>
        <begin position="301"/>
        <end position="647"/>
    </location>
</feature>
<dbReference type="Gene3D" id="2.40.10.10">
    <property type="entry name" value="Trypsin-like serine proteases"/>
    <property type="match status" value="1"/>
</dbReference>
<dbReference type="Proteomes" id="UP001500707">
    <property type="component" value="Unassembled WGS sequence"/>
</dbReference>
<proteinExistence type="predicted"/>
<keyword evidence="5" id="KW-1185">Reference proteome</keyword>
<sequence>MMLRSAVERSVVVLAGSQGSGVMLSPRLVLTSAHVLRNREWIRTVHPESEQPLPSRAVWQDEESDVALLLTGEELVDPEQWALSRLRWGVIGSPDPLPGCQVVGFPAVQRFGPDGQLEYDQLTGTVLPMAGRVRTMLVCEFDRAPVASPAAGRSPLAGLSGAPVFAGSVLIGVVTQVPEGRDHRRVEAVPVQRILQAPGFPHHVMGVESGHVPPVLESVVPGCHLQDERFEQHYARALKTRYRKIEIFGIDELGTTETNWDLDTAYLSLEAISLAEARENVPVSKTVSAPRRINDLLADRPRTVLRGEAGAGKTTLVWWLASHAACGALDHELADLNDLVPFVIPMRSLLPRGMAFPKPHELATVAELQIDEVPEGWARRVLEAGRALLLVDGMDEVPPTDREDARRRLADLLAMYPHNRCLVTVRPLAVAADWLSSENFEELRLLPMRDEDVLAFSKAWHAAARLECAGFGDPHRAAAEDKNLRALEQGLEQELSRNPTLLHLSRTPLLAAVVCALHRRRRGFLPETRWSLYNAALTMLLGSRDTLRRVGAPEGITLGVEEHLQLLQRIAAWLARGGFAEFNHTQARHQIELAMRGMPQVRQQGSTEAVLTHLLNRSGLLQERNDTTIQFIHRTFQDYLAAKELQESDGLGELLRHAADEEWQDIILLAVGHCHRGEVRRLIEGLLEKGDQAEDPRTRGDIHVLAARCALGAVVLEDEVREQIAGRVRALVPPADSTAAAKLTSLGSYVFPLVPGPEDLGDREATAVAQVIRDIGGPPSLPLLRRFAAHPSPDVRAVLLSAWRRHPAEEYAREVLAHMALHEAQVIVINPAEAAALRHCGPLGQVIVDMPISGADLAKLLPTRAIHELILYDNSLLEDLSFVRGLSGLTSLSLSACPRVRRFSALEGLPFTALSAELNEMPKSELASLQRLDRLTDLSLSGTLLDSSIPLPAGHGTVERLRISSPTTMMVNDLSQWPALRELVVQGDCHAHSLLLAASRAPSLSSLDFSLASLRLPRQVVPPALDKEDGLLPRRPRELEPLPAIRHLTLRNVSRGGWGGDVARVFPSLTRLTIENTEDAPMDLTPLSRHAGLIIKVNGRVVRPGRFSSH</sequence>
<dbReference type="Pfam" id="PF05729">
    <property type="entry name" value="NACHT"/>
    <property type="match status" value="1"/>
</dbReference>
<dbReference type="InterPro" id="IPR032675">
    <property type="entry name" value="LRR_dom_sf"/>
</dbReference>
<keyword evidence="1" id="KW-0547">Nucleotide-binding</keyword>
<dbReference type="PROSITE" id="PS50837">
    <property type="entry name" value="NACHT"/>
    <property type="match status" value="1"/>
</dbReference>
<dbReference type="InterPro" id="IPR009003">
    <property type="entry name" value="Peptidase_S1_PA"/>
</dbReference>
<organism evidence="4 5">
    <name type="scientific">Streptomyces osmaniensis</name>
    <dbReference type="NCBI Taxonomy" id="593134"/>
    <lineage>
        <taxon>Bacteria</taxon>
        <taxon>Bacillati</taxon>
        <taxon>Actinomycetota</taxon>
        <taxon>Actinomycetes</taxon>
        <taxon>Kitasatosporales</taxon>
        <taxon>Streptomycetaceae</taxon>
        <taxon>Streptomyces</taxon>
    </lineage>
</organism>
<dbReference type="SUPFAM" id="SSF52540">
    <property type="entry name" value="P-loop containing nucleoside triphosphate hydrolases"/>
    <property type="match status" value="1"/>
</dbReference>
<evidence type="ECO:0000256" key="1">
    <source>
        <dbReference type="ARBA" id="ARBA00022741"/>
    </source>
</evidence>
<gene>
    <name evidence="4" type="ORF">GCM10022295_54980</name>
</gene>
<dbReference type="SUPFAM" id="SSF52047">
    <property type="entry name" value="RNI-like"/>
    <property type="match status" value="1"/>
</dbReference>
<dbReference type="PANTHER" id="PTHR46844:SF1">
    <property type="entry name" value="SLR5058 PROTEIN"/>
    <property type="match status" value="1"/>
</dbReference>
<dbReference type="PANTHER" id="PTHR46844">
    <property type="entry name" value="SLR5058 PROTEIN"/>
    <property type="match status" value="1"/>
</dbReference>
<keyword evidence="2" id="KW-0067">ATP-binding</keyword>
<protein>
    <recommendedName>
        <fullName evidence="3">NACHT domain-containing protein</fullName>
    </recommendedName>
</protein>
<dbReference type="Gene3D" id="3.80.10.10">
    <property type="entry name" value="Ribonuclease Inhibitor"/>
    <property type="match status" value="1"/>
</dbReference>
<evidence type="ECO:0000259" key="3">
    <source>
        <dbReference type="PROSITE" id="PS50837"/>
    </source>
</evidence>
<dbReference type="EMBL" id="BAABCE010000011">
    <property type="protein sequence ID" value="GAA3565872.1"/>
    <property type="molecule type" value="Genomic_DNA"/>
</dbReference>
<dbReference type="InterPro" id="IPR043504">
    <property type="entry name" value="Peptidase_S1_PA_chymotrypsin"/>
</dbReference>